<evidence type="ECO:0000313" key="1">
    <source>
        <dbReference type="EMBL" id="SJL17020.1"/>
    </source>
</evidence>
<organism evidence="1 2">
    <name type="scientific">Armillaria ostoyae</name>
    <name type="common">Armillaria root rot fungus</name>
    <dbReference type="NCBI Taxonomy" id="47428"/>
    <lineage>
        <taxon>Eukaryota</taxon>
        <taxon>Fungi</taxon>
        <taxon>Dikarya</taxon>
        <taxon>Basidiomycota</taxon>
        <taxon>Agaricomycotina</taxon>
        <taxon>Agaricomycetes</taxon>
        <taxon>Agaricomycetidae</taxon>
        <taxon>Agaricales</taxon>
        <taxon>Marasmiineae</taxon>
        <taxon>Physalacriaceae</taxon>
        <taxon>Armillaria</taxon>
    </lineage>
</organism>
<proteinExistence type="predicted"/>
<name>A0A284S7R4_ARMOS</name>
<gene>
    <name evidence="1" type="ORF">ARMOST_20560</name>
</gene>
<evidence type="ECO:0000313" key="2">
    <source>
        <dbReference type="Proteomes" id="UP000219338"/>
    </source>
</evidence>
<protein>
    <submittedName>
        <fullName evidence="1">Uncharacterized protein</fullName>
    </submittedName>
</protein>
<dbReference type="Proteomes" id="UP000219338">
    <property type="component" value="Unassembled WGS sequence"/>
</dbReference>
<sequence length="118" mass="13097">MAGHEPTRSRAASTALRDLAYAGFLLIGRTVYSGIISAEHSKIPPSISPHALQAPLQFTTTISSIYCVDRIESKSKRHSKNTQKKISMTELGQTRDFWPSWATNLYLSLSIPMPVARH</sequence>
<accession>A0A284S7R4</accession>
<keyword evidence="2" id="KW-1185">Reference proteome</keyword>
<dbReference type="EMBL" id="FUEG01000040">
    <property type="protein sequence ID" value="SJL17020.1"/>
    <property type="molecule type" value="Genomic_DNA"/>
</dbReference>
<reference evidence="2" key="1">
    <citation type="journal article" date="2017" name="Nat. Ecol. Evol.">
        <title>Genome expansion and lineage-specific genetic innovations in the forest pathogenic fungi Armillaria.</title>
        <authorList>
            <person name="Sipos G."/>
            <person name="Prasanna A.N."/>
            <person name="Walter M.C."/>
            <person name="O'Connor E."/>
            <person name="Balint B."/>
            <person name="Krizsan K."/>
            <person name="Kiss B."/>
            <person name="Hess J."/>
            <person name="Varga T."/>
            <person name="Slot J."/>
            <person name="Riley R."/>
            <person name="Boka B."/>
            <person name="Rigling D."/>
            <person name="Barry K."/>
            <person name="Lee J."/>
            <person name="Mihaltcheva S."/>
            <person name="LaButti K."/>
            <person name="Lipzen A."/>
            <person name="Waldron R."/>
            <person name="Moloney N.M."/>
            <person name="Sperisen C."/>
            <person name="Kredics L."/>
            <person name="Vagvoelgyi C."/>
            <person name="Patrignani A."/>
            <person name="Fitzpatrick D."/>
            <person name="Nagy I."/>
            <person name="Doyle S."/>
            <person name="Anderson J.B."/>
            <person name="Grigoriev I.V."/>
            <person name="Gueldener U."/>
            <person name="Muensterkoetter M."/>
            <person name="Nagy L.G."/>
        </authorList>
    </citation>
    <scope>NUCLEOTIDE SEQUENCE [LARGE SCALE GENOMIC DNA]</scope>
    <source>
        <strain evidence="2">C18/9</strain>
    </source>
</reference>
<dbReference type="AlphaFoldDB" id="A0A284S7R4"/>